<keyword evidence="3" id="KW-0732">Signal</keyword>
<dbReference type="InterPro" id="IPR029058">
    <property type="entry name" value="AB_hydrolase_fold"/>
</dbReference>
<feature type="chain" id="PRO_5025477874" evidence="3">
    <location>
        <begin position="18"/>
        <end position="258"/>
    </location>
</feature>
<dbReference type="PANTHER" id="PTHR33630:SF9">
    <property type="entry name" value="CUTINASE 4"/>
    <property type="match status" value="1"/>
</dbReference>
<keyword evidence="5" id="KW-1185">Reference proteome</keyword>
<dbReference type="OrthoDB" id="2975078at2759"/>
<dbReference type="Proteomes" id="UP000799302">
    <property type="component" value="Unassembled WGS sequence"/>
</dbReference>
<dbReference type="Pfam" id="PF01083">
    <property type="entry name" value="Cutinase"/>
    <property type="match status" value="1"/>
</dbReference>
<dbReference type="Gene3D" id="3.40.50.1820">
    <property type="entry name" value="alpha/beta hydrolase"/>
    <property type="match status" value="1"/>
</dbReference>
<dbReference type="InterPro" id="IPR000675">
    <property type="entry name" value="Cutinase/axe"/>
</dbReference>
<evidence type="ECO:0000256" key="2">
    <source>
        <dbReference type="ARBA" id="ARBA00023157"/>
    </source>
</evidence>
<evidence type="ECO:0000313" key="4">
    <source>
        <dbReference type="EMBL" id="KAF2670969.1"/>
    </source>
</evidence>
<dbReference type="PANTHER" id="PTHR33630">
    <property type="entry name" value="CUTINASE RV1984C-RELATED-RELATED"/>
    <property type="match status" value="1"/>
</dbReference>
<name>A0A6A6UFB5_9PEZI</name>
<proteinExistence type="predicted"/>
<feature type="signal peptide" evidence="3">
    <location>
        <begin position="1"/>
        <end position="17"/>
    </location>
</feature>
<evidence type="ECO:0000256" key="3">
    <source>
        <dbReference type="SAM" id="SignalP"/>
    </source>
</evidence>
<sequence>MRYSLALVALAAAAVNAQGTAPAAASPVAVKGKCKKTSDTKSFPDPLKQFAPGAAQWPCDMGAAIPFGPVPKGCAKLEVIVARGTSEGGDLGVVVGDPLVARVARDLPGVTVRGYPVQYPASAMGMATGIADIPKRLKAQAQECPDEKFVLAGYSQGGSVVMGALSSVPADLRDKVIAVALYGPMGGVSGLSSTFKNKTITNCAVGDIICLDLRSGPGHTSYNDEGTKWHDRTASYIAAAYNGKPMGWKSMGSPTAAL</sequence>
<accession>A0A6A6UFB5</accession>
<gene>
    <name evidence="4" type="ORF">BT63DRAFT_468780</name>
</gene>
<dbReference type="SUPFAM" id="SSF53474">
    <property type="entry name" value="alpha/beta-Hydrolases"/>
    <property type="match status" value="1"/>
</dbReference>
<dbReference type="SMART" id="SM01110">
    <property type="entry name" value="Cutinase"/>
    <property type="match status" value="1"/>
</dbReference>
<dbReference type="AlphaFoldDB" id="A0A6A6UFB5"/>
<keyword evidence="2" id="KW-1015">Disulfide bond</keyword>
<organism evidence="4 5">
    <name type="scientific">Microthyrium microscopicum</name>
    <dbReference type="NCBI Taxonomy" id="703497"/>
    <lineage>
        <taxon>Eukaryota</taxon>
        <taxon>Fungi</taxon>
        <taxon>Dikarya</taxon>
        <taxon>Ascomycota</taxon>
        <taxon>Pezizomycotina</taxon>
        <taxon>Dothideomycetes</taxon>
        <taxon>Dothideomycetes incertae sedis</taxon>
        <taxon>Microthyriales</taxon>
        <taxon>Microthyriaceae</taxon>
        <taxon>Microthyrium</taxon>
    </lineage>
</organism>
<dbReference type="EMBL" id="MU004233">
    <property type="protein sequence ID" value="KAF2670969.1"/>
    <property type="molecule type" value="Genomic_DNA"/>
</dbReference>
<reference evidence="4" key="1">
    <citation type="journal article" date="2020" name="Stud. Mycol.">
        <title>101 Dothideomycetes genomes: a test case for predicting lifestyles and emergence of pathogens.</title>
        <authorList>
            <person name="Haridas S."/>
            <person name="Albert R."/>
            <person name="Binder M."/>
            <person name="Bloem J."/>
            <person name="Labutti K."/>
            <person name="Salamov A."/>
            <person name="Andreopoulos B."/>
            <person name="Baker S."/>
            <person name="Barry K."/>
            <person name="Bills G."/>
            <person name="Bluhm B."/>
            <person name="Cannon C."/>
            <person name="Castanera R."/>
            <person name="Culley D."/>
            <person name="Daum C."/>
            <person name="Ezra D."/>
            <person name="Gonzalez J."/>
            <person name="Henrissat B."/>
            <person name="Kuo A."/>
            <person name="Liang C."/>
            <person name="Lipzen A."/>
            <person name="Lutzoni F."/>
            <person name="Magnuson J."/>
            <person name="Mondo S."/>
            <person name="Nolan M."/>
            <person name="Ohm R."/>
            <person name="Pangilinan J."/>
            <person name="Park H.-J."/>
            <person name="Ramirez L."/>
            <person name="Alfaro M."/>
            <person name="Sun H."/>
            <person name="Tritt A."/>
            <person name="Yoshinaga Y."/>
            <person name="Zwiers L.-H."/>
            <person name="Turgeon B."/>
            <person name="Goodwin S."/>
            <person name="Spatafora J."/>
            <person name="Crous P."/>
            <person name="Grigoriev I."/>
        </authorList>
    </citation>
    <scope>NUCLEOTIDE SEQUENCE</scope>
    <source>
        <strain evidence="4">CBS 115976</strain>
    </source>
</reference>
<evidence type="ECO:0000256" key="1">
    <source>
        <dbReference type="ARBA" id="ARBA00022801"/>
    </source>
</evidence>
<keyword evidence="1 4" id="KW-0378">Hydrolase</keyword>
<protein>
    <submittedName>
        <fullName evidence="4">Alpha/beta-hydrolase</fullName>
    </submittedName>
</protein>
<dbReference type="GO" id="GO:0052689">
    <property type="term" value="F:carboxylic ester hydrolase activity"/>
    <property type="evidence" value="ECO:0007669"/>
    <property type="project" value="UniProtKB-ARBA"/>
</dbReference>
<evidence type="ECO:0000313" key="5">
    <source>
        <dbReference type="Proteomes" id="UP000799302"/>
    </source>
</evidence>